<proteinExistence type="predicted"/>
<dbReference type="AlphaFoldDB" id="A0A0D0ATP7"/>
<gene>
    <name evidence="1" type="ORF">GYMLUDRAFT_178322</name>
</gene>
<evidence type="ECO:0000313" key="1">
    <source>
        <dbReference type="EMBL" id="KIK53860.1"/>
    </source>
</evidence>
<dbReference type="OrthoDB" id="407298at2759"/>
<name>A0A0D0ATP7_9AGAR</name>
<dbReference type="Proteomes" id="UP000053593">
    <property type="component" value="Unassembled WGS sequence"/>
</dbReference>
<dbReference type="Gene3D" id="2.120.10.70">
    <property type="entry name" value="Fucose-specific lectin"/>
    <property type="match status" value="1"/>
</dbReference>
<accession>A0A0D0ATP7</accession>
<sequence length="143" mass="15053">MYYQDANNGSIIETAISNAFNVGRFEASLVLVPSAEVRHNSPIAVSLVTTSAGAYAQVHTFFFSPDNVLSEYYWDDVLGIQGGPNCETCITSKGFVGEPGNQMLYALATAGTLRVGFVSAGTPNTVSEAVKTGSGWSVSSLTN</sequence>
<organism evidence="1 2">
    <name type="scientific">Collybiopsis luxurians FD-317 M1</name>
    <dbReference type="NCBI Taxonomy" id="944289"/>
    <lineage>
        <taxon>Eukaryota</taxon>
        <taxon>Fungi</taxon>
        <taxon>Dikarya</taxon>
        <taxon>Basidiomycota</taxon>
        <taxon>Agaricomycotina</taxon>
        <taxon>Agaricomycetes</taxon>
        <taxon>Agaricomycetidae</taxon>
        <taxon>Agaricales</taxon>
        <taxon>Marasmiineae</taxon>
        <taxon>Omphalotaceae</taxon>
        <taxon>Collybiopsis</taxon>
        <taxon>Collybiopsis luxurians</taxon>
    </lineage>
</organism>
<dbReference type="EMBL" id="KN834823">
    <property type="protein sequence ID" value="KIK53860.1"/>
    <property type="molecule type" value="Genomic_DNA"/>
</dbReference>
<dbReference type="HOGENOM" id="CLU_128332_0_0_1"/>
<reference evidence="1 2" key="1">
    <citation type="submission" date="2014-04" db="EMBL/GenBank/DDBJ databases">
        <title>Evolutionary Origins and Diversification of the Mycorrhizal Mutualists.</title>
        <authorList>
            <consortium name="DOE Joint Genome Institute"/>
            <consortium name="Mycorrhizal Genomics Consortium"/>
            <person name="Kohler A."/>
            <person name="Kuo A."/>
            <person name="Nagy L.G."/>
            <person name="Floudas D."/>
            <person name="Copeland A."/>
            <person name="Barry K.W."/>
            <person name="Cichocki N."/>
            <person name="Veneault-Fourrey C."/>
            <person name="LaButti K."/>
            <person name="Lindquist E.A."/>
            <person name="Lipzen A."/>
            <person name="Lundell T."/>
            <person name="Morin E."/>
            <person name="Murat C."/>
            <person name="Riley R."/>
            <person name="Ohm R."/>
            <person name="Sun H."/>
            <person name="Tunlid A."/>
            <person name="Henrissat B."/>
            <person name="Grigoriev I.V."/>
            <person name="Hibbett D.S."/>
            <person name="Martin F."/>
        </authorList>
    </citation>
    <scope>NUCLEOTIDE SEQUENCE [LARGE SCALE GENOMIC DNA]</scope>
    <source>
        <strain evidence="1 2">FD-317 M1</strain>
    </source>
</reference>
<evidence type="ECO:0000313" key="2">
    <source>
        <dbReference type="Proteomes" id="UP000053593"/>
    </source>
</evidence>
<keyword evidence="2" id="KW-1185">Reference proteome</keyword>
<protein>
    <submittedName>
        <fullName evidence="1">Unplaced genomic scaffold GYMLUscaffold_75, whole genome shotgun sequence</fullName>
    </submittedName>
</protein>